<dbReference type="OrthoDB" id="10595542at2759"/>
<gene>
    <name evidence="1" type="ORF">STAS_07459</name>
</gene>
<proteinExistence type="predicted"/>
<organism evidence="1 2">
    <name type="scientific">Striga asiatica</name>
    <name type="common">Asiatic witchweed</name>
    <name type="synonym">Buchnera asiatica</name>
    <dbReference type="NCBI Taxonomy" id="4170"/>
    <lineage>
        <taxon>Eukaryota</taxon>
        <taxon>Viridiplantae</taxon>
        <taxon>Streptophyta</taxon>
        <taxon>Embryophyta</taxon>
        <taxon>Tracheophyta</taxon>
        <taxon>Spermatophyta</taxon>
        <taxon>Magnoliopsida</taxon>
        <taxon>eudicotyledons</taxon>
        <taxon>Gunneridae</taxon>
        <taxon>Pentapetalae</taxon>
        <taxon>asterids</taxon>
        <taxon>lamiids</taxon>
        <taxon>Lamiales</taxon>
        <taxon>Orobanchaceae</taxon>
        <taxon>Buchnereae</taxon>
        <taxon>Striga</taxon>
    </lineage>
</organism>
<keyword evidence="2" id="KW-1185">Reference proteome</keyword>
<accession>A0A5A7PFC2</accession>
<evidence type="ECO:0000313" key="2">
    <source>
        <dbReference type="Proteomes" id="UP000325081"/>
    </source>
</evidence>
<sequence length="258" mass="28399">MATSPTNEKPANKRNVPEEPRCSVSVKNVSLTIRFELQLDTAAIPPPSPLYFSGYISELTIHGAVPMPGAYIMIYKPRKTTARNPILLGQPSVYHVLFSARHVPLTTLSSARHAPGNYPNHGDYHEPSPSIPVDKAHADNCPEGVKAGGYKRESHGCLVGCKTGKLHDGWAVVHNCVDAHELLCHLDCDARVKGTSHHVVLPRAPDLAEETRLVCPFALFLLHRVMQGLDLDLDFLGWVDFLEDGPCLVLFALIMKYI</sequence>
<dbReference type="EMBL" id="BKCP01004483">
    <property type="protein sequence ID" value="GER31459.1"/>
    <property type="molecule type" value="Genomic_DNA"/>
</dbReference>
<protein>
    <submittedName>
        <fullName evidence="1">Gamma-aminobutyraldehyde dehydrogenase</fullName>
    </submittedName>
</protein>
<dbReference type="Proteomes" id="UP000325081">
    <property type="component" value="Unassembled WGS sequence"/>
</dbReference>
<comment type="caution">
    <text evidence="1">The sequence shown here is derived from an EMBL/GenBank/DDBJ whole genome shotgun (WGS) entry which is preliminary data.</text>
</comment>
<reference evidence="2" key="1">
    <citation type="journal article" date="2019" name="Curr. Biol.">
        <title>Genome Sequence of Striga asiatica Provides Insight into the Evolution of Plant Parasitism.</title>
        <authorList>
            <person name="Yoshida S."/>
            <person name="Kim S."/>
            <person name="Wafula E.K."/>
            <person name="Tanskanen J."/>
            <person name="Kim Y.M."/>
            <person name="Honaas L."/>
            <person name="Yang Z."/>
            <person name="Spallek T."/>
            <person name="Conn C.E."/>
            <person name="Ichihashi Y."/>
            <person name="Cheong K."/>
            <person name="Cui S."/>
            <person name="Der J.P."/>
            <person name="Gundlach H."/>
            <person name="Jiao Y."/>
            <person name="Hori C."/>
            <person name="Ishida J.K."/>
            <person name="Kasahara H."/>
            <person name="Kiba T."/>
            <person name="Kim M.S."/>
            <person name="Koo N."/>
            <person name="Laohavisit A."/>
            <person name="Lee Y.H."/>
            <person name="Lumba S."/>
            <person name="McCourt P."/>
            <person name="Mortimer J.C."/>
            <person name="Mutuku J.M."/>
            <person name="Nomura T."/>
            <person name="Sasaki-Sekimoto Y."/>
            <person name="Seto Y."/>
            <person name="Wang Y."/>
            <person name="Wakatake T."/>
            <person name="Sakakibara H."/>
            <person name="Demura T."/>
            <person name="Yamaguchi S."/>
            <person name="Yoneyama K."/>
            <person name="Manabe R.I."/>
            <person name="Nelson D.C."/>
            <person name="Schulman A.H."/>
            <person name="Timko M.P."/>
            <person name="dePamphilis C.W."/>
            <person name="Choi D."/>
            <person name="Shirasu K."/>
        </authorList>
    </citation>
    <scope>NUCLEOTIDE SEQUENCE [LARGE SCALE GENOMIC DNA]</scope>
    <source>
        <strain evidence="2">cv. UVA1</strain>
    </source>
</reference>
<dbReference type="AlphaFoldDB" id="A0A5A7PFC2"/>
<evidence type="ECO:0000313" key="1">
    <source>
        <dbReference type="EMBL" id="GER31459.1"/>
    </source>
</evidence>
<name>A0A5A7PFC2_STRAF</name>